<keyword evidence="4 8" id="KW-0408">Iron</keyword>
<evidence type="ECO:0000256" key="4">
    <source>
        <dbReference type="ARBA" id="ARBA00023004"/>
    </source>
</evidence>
<dbReference type="InterPro" id="IPR027417">
    <property type="entry name" value="P-loop_NTPase"/>
</dbReference>
<comment type="similarity">
    <text evidence="8">Belongs to the Mrp/NBP35 ATP-binding proteins family.</text>
</comment>
<organism evidence="10 11">
    <name type="scientific">Methanothermobacter tenebrarum</name>
    <dbReference type="NCBI Taxonomy" id="680118"/>
    <lineage>
        <taxon>Archaea</taxon>
        <taxon>Methanobacteriati</taxon>
        <taxon>Methanobacteriota</taxon>
        <taxon>Methanomada group</taxon>
        <taxon>Methanobacteria</taxon>
        <taxon>Methanobacteriales</taxon>
        <taxon>Methanobacteriaceae</taxon>
        <taxon>Methanothermobacter</taxon>
    </lineage>
</organism>
<dbReference type="Gene3D" id="3.40.50.300">
    <property type="entry name" value="P-loop containing nucleotide triphosphate hydrolases"/>
    <property type="match status" value="1"/>
</dbReference>
<evidence type="ECO:0000313" key="11">
    <source>
        <dbReference type="Proteomes" id="UP000249782"/>
    </source>
</evidence>
<keyword evidence="2 8" id="KW-0547">Nucleotide-binding</keyword>
<dbReference type="Proteomes" id="UP000249782">
    <property type="component" value="Unassembled WGS sequence"/>
</dbReference>
<dbReference type="FunFam" id="3.40.50.300:FF:001119">
    <property type="entry name" value="Iron-sulfur cluster carrier protein"/>
    <property type="match status" value="1"/>
</dbReference>
<sequence length="267" mass="29208">MDEEHAQKLAIMKQDMEIANAMSNIKHKIVVMSGKGGVGKTTVTIKLAEAFKQEDYKVCILDADLHGPNVPKMMNIKKADITLTENKINPVTKAGIGVVSIEFFLPSEDSPIIWRGPRKTGAIRQLLADVNWDNIDILLVDNPPGTGDEPLTVLQSIPNIDGVIIITTPHDVSLHDVKKCINMVKELKIPIIGIIENMSYIQCPKCGEKLFVFGKNGGRLLAEEFGLSLLGRIPLDTSMGKSKETPTIDSSRISENIIKNIGIGGFK</sequence>
<keyword evidence="11" id="KW-1185">Reference proteome</keyword>
<dbReference type="GO" id="GO:0005829">
    <property type="term" value="C:cytosol"/>
    <property type="evidence" value="ECO:0007669"/>
    <property type="project" value="TreeGrafter"/>
</dbReference>
<dbReference type="GO" id="GO:0005524">
    <property type="term" value="F:ATP binding"/>
    <property type="evidence" value="ECO:0007669"/>
    <property type="project" value="UniProtKB-UniRule"/>
</dbReference>
<dbReference type="Pfam" id="PF10609">
    <property type="entry name" value="ParA"/>
    <property type="match status" value="1"/>
</dbReference>
<dbReference type="SMART" id="SM00382">
    <property type="entry name" value="AAA"/>
    <property type="match status" value="1"/>
</dbReference>
<dbReference type="CDD" id="cd02037">
    <property type="entry name" value="Mrp_NBP35"/>
    <property type="match status" value="1"/>
</dbReference>
<feature type="domain" description="AAA+ ATPase" evidence="9">
    <location>
        <begin position="26"/>
        <end position="187"/>
    </location>
</feature>
<dbReference type="InterPro" id="IPR019591">
    <property type="entry name" value="Mrp/NBP35_ATP-bd"/>
</dbReference>
<dbReference type="PANTHER" id="PTHR23264">
    <property type="entry name" value="NUCLEOTIDE-BINDING PROTEIN NBP35 YEAST -RELATED"/>
    <property type="match status" value="1"/>
</dbReference>
<dbReference type="GO" id="GO:0046872">
    <property type="term" value="F:metal ion binding"/>
    <property type="evidence" value="ECO:0007669"/>
    <property type="project" value="UniProtKB-KW"/>
</dbReference>
<protein>
    <recommendedName>
        <fullName evidence="7 8">Iron-sulfur cluster carrier protein</fullName>
    </recommendedName>
</protein>
<evidence type="ECO:0000256" key="6">
    <source>
        <dbReference type="ARBA" id="ARBA00058094"/>
    </source>
</evidence>
<dbReference type="GO" id="GO:0016226">
    <property type="term" value="P:iron-sulfur cluster assembly"/>
    <property type="evidence" value="ECO:0007669"/>
    <property type="project" value="InterPro"/>
</dbReference>
<evidence type="ECO:0000313" key="10">
    <source>
        <dbReference type="EMBL" id="RAO79554.1"/>
    </source>
</evidence>
<dbReference type="EMBL" id="QLOE01000002">
    <property type="protein sequence ID" value="RAO79554.1"/>
    <property type="molecule type" value="Genomic_DNA"/>
</dbReference>
<gene>
    <name evidence="10" type="ORF">DPC56_01890</name>
</gene>
<dbReference type="GO" id="GO:0140663">
    <property type="term" value="F:ATP-dependent FeS chaperone activity"/>
    <property type="evidence" value="ECO:0007669"/>
    <property type="project" value="InterPro"/>
</dbReference>
<keyword evidence="3 8" id="KW-0067">ATP-binding</keyword>
<evidence type="ECO:0000256" key="3">
    <source>
        <dbReference type="ARBA" id="ARBA00022840"/>
    </source>
</evidence>
<name>A0A328PJQ0_9EURY</name>
<feature type="binding site" evidence="8">
    <location>
        <begin position="34"/>
        <end position="41"/>
    </location>
    <ligand>
        <name>ATP</name>
        <dbReference type="ChEBI" id="CHEBI:30616"/>
    </ligand>
</feature>
<evidence type="ECO:0000256" key="1">
    <source>
        <dbReference type="ARBA" id="ARBA00022723"/>
    </source>
</evidence>
<keyword evidence="5 8" id="KW-0411">Iron-sulfur</keyword>
<evidence type="ECO:0000259" key="9">
    <source>
        <dbReference type="SMART" id="SM00382"/>
    </source>
</evidence>
<dbReference type="InterPro" id="IPR003593">
    <property type="entry name" value="AAA+_ATPase"/>
</dbReference>
<evidence type="ECO:0000256" key="8">
    <source>
        <dbReference type="HAMAP-Rule" id="MF_02040"/>
    </source>
</evidence>
<proteinExistence type="inferred from homology"/>
<comment type="function">
    <text evidence="6 8">Binds and transfers iron-sulfur (Fe-S) clusters to target apoproteins. Can hydrolyze ATP.</text>
</comment>
<dbReference type="SUPFAM" id="SSF52540">
    <property type="entry name" value="P-loop containing nucleoside triphosphate hydrolases"/>
    <property type="match status" value="1"/>
</dbReference>
<dbReference type="PANTHER" id="PTHR23264:SF19">
    <property type="entry name" value="CYTOSOLIC FE-S CLUSTER ASSEMBLY FACTOR NUBP2"/>
    <property type="match status" value="1"/>
</dbReference>
<accession>A0A328PJQ0</accession>
<evidence type="ECO:0000256" key="5">
    <source>
        <dbReference type="ARBA" id="ARBA00023014"/>
    </source>
</evidence>
<dbReference type="GO" id="GO:0051536">
    <property type="term" value="F:iron-sulfur cluster binding"/>
    <property type="evidence" value="ECO:0007669"/>
    <property type="project" value="UniProtKB-UniRule"/>
</dbReference>
<reference evidence="10 11" key="1">
    <citation type="submission" date="2018-06" db="EMBL/GenBank/DDBJ databases">
        <title>Draft genome sequence of hyperthermophilic methanogen Methanothermobacter tenebrarum sp. MCM-B 1447.</title>
        <authorList>
            <person name="Pore S.D."/>
            <person name="Dagar S."/>
            <person name="Dhakephalkar P.K."/>
        </authorList>
    </citation>
    <scope>NUCLEOTIDE SEQUENCE [LARGE SCALE GENOMIC DNA]</scope>
    <source>
        <strain evidence="10 11">MCM B 1447</strain>
    </source>
</reference>
<dbReference type="GO" id="GO:0016887">
    <property type="term" value="F:ATP hydrolysis activity"/>
    <property type="evidence" value="ECO:0007669"/>
    <property type="project" value="UniProtKB-UniRule"/>
</dbReference>
<dbReference type="InterPro" id="IPR033756">
    <property type="entry name" value="YlxH/NBP35"/>
</dbReference>
<evidence type="ECO:0000256" key="2">
    <source>
        <dbReference type="ARBA" id="ARBA00022741"/>
    </source>
</evidence>
<dbReference type="AlphaFoldDB" id="A0A328PJQ0"/>
<dbReference type="HAMAP" id="MF_02040">
    <property type="entry name" value="Mrp_NBP35"/>
    <property type="match status" value="1"/>
</dbReference>
<evidence type="ECO:0000256" key="7">
    <source>
        <dbReference type="ARBA" id="ARBA00074706"/>
    </source>
</evidence>
<keyword evidence="1 8" id="KW-0479">Metal-binding</keyword>
<dbReference type="RefSeq" id="WP_112093383.1">
    <property type="nucleotide sequence ID" value="NZ_QLOE01000002.1"/>
</dbReference>
<keyword evidence="8" id="KW-0378">Hydrolase</keyword>
<dbReference type="OrthoDB" id="8297at2157"/>
<comment type="subunit">
    <text evidence="8">Homodimer.</text>
</comment>
<comment type="caution">
    <text evidence="10">The sequence shown here is derived from an EMBL/GenBank/DDBJ whole genome shotgun (WGS) entry which is preliminary data.</text>
</comment>